<dbReference type="EMBL" id="VIKU02000001">
    <property type="protein sequence ID" value="NHF57810.1"/>
    <property type="molecule type" value="Genomic_DNA"/>
</dbReference>
<feature type="domain" description="Signal transduction histidine kinase internal region" evidence="2">
    <location>
        <begin position="151"/>
        <end position="229"/>
    </location>
</feature>
<organism evidence="3 4">
    <name type="scientific">Pelagihabitans pacificus</name>
    <dbReference type="NCBI Taxonomy" id="2696054"/>
    <lineage>
        <taxon>Bacteria</taxon>
        <taxon>Pseudomonadati</taxon>
        <taxon>Bacteroidota</taxon>
        <taxon>Flavobacteriia</taxon>
        <taxon>Flavobacteriales</taxon>
        <taxon>Flavobacteriaceae</taxon>
        <taxon>Pelagihabitans</taxon>
    </lineage>
</organism>
<dbReference type="InterPro" id="IPR036890">
    <property type="entry name" value="HATPase_C_sf"/>
</dbReference>
<dbReference type="Gene3D" id="3.30.565.10">
    <property type="entry name" value="Histidine kinase-like ATPase, C-terminal domain"/>
    <property type="match status" value="1"/>
</dbReference>
<evidence type="ECO:0000256" key="1">
    <source>
        <dbReference type="SAM" id="Phobius"/>
    </source>
</evidence>
<protein>
    <recommendedName>
        <fullName evidence="2">Signal transduction histidine kinase internal region domain-containing protein</fullName>
    </recommendedName>
</protein>
<proteinExistence type="predicted"/>
<dbReference type="RefSeq" id="WP_152572340.1">
    <property type="nucleotide sequence ID" value="NZ_VIKU02000001.1"/>
</dbReference>
<feature type="transmembrane region" description="Helical" evidence="1">
    <location>
        <begin position="9"/>
        <end position="27"/>
    </location>
</feature>
<keyword evidence="4" id="KW-1185">Reference proteome</keyword>
<keyword evidence="1" id="KW-1133">Transmembrane helix</keyword>
<dbReference type="AlphaFoldDB" id="A0A967E4R6"/>
<evidence type="ECO:0000313" key="3">
    <source>
        <dbReference type="EMBL" id="NHF57810.1"/>
    </source>
</evidence>
<reference evidence="3" key="2">
    <citation type="submission" date="2020-03" db="EMBL/GenBank/DDBJ databases">
        <title>Flavobacteriaceae bacterium strain TP-CH-4, a member of the family Flavobacteriaceae isolated from a deep-sea seamount.</title>
        <authorList>
            <person name="Zhang D.-C."/>
        </authorList>
    </citation>
    <scope>NUCLEOTIDE SEQUENCE</scope>
    <source>
        <strain evidence="3">TP-CH-4</strain>
    </source>
</reference>
<dbReference type="PANTHER" id="PTHR34220:SF7">
    <property type="entry name" value="SENSOR HISTIDINE KINASE YPDA"/>
    <property type="match status" value="1"/>
</dbReference>
<dbReference type="Proteomes" id="UP000707206">
    <property type="component" value="Unassembled WGS sequence"/>
</dbReference>
<evidence type="ECO:0000259" key="2">
    <source>
        <dbReference type="Pfam" id="PF06580"/>
    </source>
</evidence>
<gene>
    <name evidence="3" type="ORF">FK220_000555</name>
</gene>
<dbReference type="PANTHER" id="PTHR34220">
    <property type="entry name" value="SENSOR HISTIDINE KINASE YPDA"/>
    <property type="match status" value="1"/>
</dbReference>
<reference evidence="3" key="1">
    <citation type="submission" date="2019-07" db="EMBL/GenBank/DDBJ databases">
        <authorList>
            <person name="De-Chao Zhang Q."/>
        </authorList>
    </citation>
    <scope>NUCLEOTIDE SEQUENCE</scope>
    <source>
        <strain evidence="3">TP-CH-4</strain>
    </source>
</reference>
<feature type="transmembrane region" description="Helical" evidence="1">
    <location>
        <begin position="71"/>
        <end position="90"/>
    </location>
</feature>
<keyword evidence="1" id="KW-0812">Transmembrane</keyword>
<comment type="caution">
    <text evidence="3">The sequence shown here is derived from an EMBL/GenBank/DDBJ whole genome shotgun (WGS) entry which is preliminary data.</text>
</comment>
<dbReference type="GO" id="GO:0016020">
    <property type="term" value="C:membrane"/>
    <property type="evidence" value="ECO:0007669"/>
    <property type="project" value="InterPro"/>
</dbReference>
<name>A0A967E4R6_9FLAO</name>
<dbReference type="Pfam" id="PF06580">
    <property type="entry name" value="His_kinase"/>
    <property type="match status" value="1"/>
</dbReference>
<evidence type="ECO:0000313" key="4">
    <source>
        <dbReference type="Proteomes" id="UP000707206"/>
    </source>
</evidence>
<keyword evidence="1" id="KW-0472">Membrane</keyword>
<sequence length="336" mass="39506">MNSFKFNRLDYRLITTYLLIAVGWLAYRYNVENYTSFEIWTGLVGFVAKTLVLIYLMVWALQRFLIGRKDYLLFFLITFSILGLVGFLDLLRDYYTSEPPWEWDLTLPQMLVQCFYNSTPDVAMPVGLLLGKKYYENKLDYTQLQNSQKEMELKALRAQYDPHFLYNSLNTIDALIDYSPKEKVKQYVSHLASLYRYLIHQKEEEVASLKEELGLAKDYFYLIETRFGADYSFRIQSHETEEEKYLPHGALLTVLENVVKHNKAVGDVTVRTKIQINNQMVRVTNTKTGDHYSKESLGTGLQNLDKRYRLLSDQKLHIENRPEEFIVEMPLLSLVE</sequence>
<dbReference type="GO" id="GO:0000155">
    <property type="term" value="F:phosphorelay sensor kinase activity"/>
    <property type="evidence" value="ECO:0007669"/>
    <property type="project" value="InterPro"/>
</dbReference>
<accession>A0A967E4R6</accession>
<dbReference type="InterPro" id="IPR010559">
    <property type="entry name" value="Sig_transdc_His_kin_internal"/>
</dbReference>
<feature type="transmembrane region" description="Helical" evidence="1">
    <location>
        <begin position="39"/>
        <end position="59"/>
    </location>
</feature>
<dbReference type="InterPro" id="IPR050640">
    <property type="entry name" value="Bact_2-comp_sensor_kinase"/>
</dbReference>